<feature type="transmembrane region" description="Helical" evidence="1">
    <location>
        <begin position="15"/>
        <end position="35"/>
    </location>
</feature>
<proteinExistence type="predicted"/>
<keyword evidence="3" id="KW-1185">Reference proteome</keyword>
<evidence type="ECO:0000313" key="2">
    <source>
        <dbReference type="EMBL" id="MBM7613829.1"/>
    </source>
</evidence>
<dbReference type="PANTHER" id="PTHR43471:SF12">
    <property type="entry name" value="HYPOTHETICAL MEMBRANE PROTEIN, CONSERVED"/>
    <property type="match status" value="1"/>
</dbReference>
<keyword evidence="1" id="KW-0812">Transmembrane</keyword>
<feature type="transmembrane region" description="Helical" evidence="1">
    <location>
        <begin position="124"/>
        <end position="147"/>
    </location>
</feature>
<feature type="transmembrane region" description="Helical" evidence="1">
    <location>
        <begin position="159"/>
        <end position="183"/>
    </location>
</feature>
<feature type="transmembrane region" description="Helical" evidence="1">
    <location>
        <begin position="240"/>
        <end position="260"/>
    </location>
</feature>
<keyword evidence="1" id="KW-0472">Membrane</keyword>
<comment type="caution">
    <text evidence="2">The sequence shown here is derived from an EMBL/GenBank/DDBJ whole genome shotgun (WGS) entry which is preliminary data.</text>
</comment>
<evidence type="ECO:0000313" key="3">
    <source>
        <dbReference type="Proteomes" id="UP001314796"/>
    </source>
</evidence>
<sequence>MNVFLREMKAHRKSLIFWSIGIVFMIAGGMGKYVGMSMAGSEQTMNDLMNSMPRAMKAIFGVGTLDLSKVSGFYGVLFLYLVLMGAIHACMMGANIISKEERDKTSEFLLVKPISRKTIISSKLMATLANIIIFNLVTLASSFIFVNQYGKGEKMTEDIVILMMGLFLLQLIFMSIGTAIAAISKKPTKAIGLSTGILMISFLLSIAIDMNSKIEPLKYFTPFKYFEAKNLMYGGGLEPVFVILSVGIITVLSIATYYFYQQRDMNV</sequence>
<keyword evidence="1" id="KW-1133">Transmembrane helix</keyword>
<reference evidence="2 3" key="1">
    <citation type="submission" date="2021-01" db="EMBL/GenBank/DDBJ databases">
        <title>Genomic Encyclopedia of Type Strains, Phase IV (KMG-IV): sequencing the most valuable type-strain genomes for metagenomic binning, comparative biology and taxonomic classification.</title>
        <authorList>
            <person name="Goeker M."/>
        </authorList>
    </citation>
    <scope>NUCLEOTIDE SEQUENCE [LARGE SCALE GENOMIC DNA]</scope>
    <source>
        <strain evidence="2 3">DSM 25890</strain>
    </source>
</reference>
<organism evidence="2 3">
    <name type="scientific">Alkaliphilus hydrothermalis</name>
    <dbReference type="NCBI Taxonomy" id="1482730"/>
    <lineage>
        <taxon>Bacteria</taxon>
        <taxon>Bacillati</taxon>
        <taxon>Bacillota</taxon>
        <taxon>Clostridia</taxon>
        <taxon>Peptostreptococcales</taxon>
        <taxon>Natronincolaceae</taxon>
        <taxon>Alkaliphilus</taxon>
    </lineage>
</organism>
<protein>
    <submittedName>
        <fullName evidence="2">ABC-2 type transport system permease protein</fullName>
    </submittedName>
</protein>
<dbReference type="Pfam" id="PF12679">
    <property type="entry name" value="ABC2_membrane_2"/>
    <property type="match status" value="1"/>
</dbReference>
<dbReference type="EMBL" id="JAFBEE010000001">
    <property type="protein sequence ID" value="MBM7613829.1"/>
    <property type="molecule type" value="Genomic_DNA"/>
</dbReference>
<dbReference type="RefSeq" id="WP_204400094.1">
    <property type="nucleotide sequence ID" value="NZ_JAFBEE010000001.1"/>
</dbReference>
<dbReference type="PANTHER" id="PTHR43471">
    <property type="entry name" value="ABC TRANSPORTER PERMEASE"/>
    <property type="match status" value="1"/>
</dbReference>
<gene>
    <name evidence="2" type="ORF">JOC73_000337</name>
</gene>
<dbReference type="Proteomes" id="UP001314796">
    <property type="component" value="Unassembled WGS sequence"/>
</dbReference>
<feature type="transmembrane region" description="Helical" evidence="1">
    <location>
        <begin position="190"/>
        <end position="208"/>
    </location>
</feature>
<accession>A0ABS2NLL9</accession>
<feature type="transmembrane region" description="Helical" evidence="1">
    <location>
        <begin position="73"/>
        <end position="97"/>
    </location>
</feature>
<name>A0ABS2NLL9_9FIRM</name>
<evidence type="ECO:0000256" key="1">
    <source>
        <dbReference type="SAM" id="Phobius"/>
    </source>
</evidence>